<evidence type="ECO:0000256" key="3">
    <source>
        <dbReference type="ARBA" id="ARBA00022692"/>
    </source>
</evidence>
<comment type="caution">
    <text evidence="7">The sequence shown here is derived from an EMBL/GenBank/DDBJ whole genome shotgun (WGS) entry which is preliminary data.</text>
</comment>
<keyword evidence="5 6" id="KW-0472">Membrane</keyword>
<reference evidence="7" key="1">
    <citation type="journal article" date="2014" name="Front. Microbiol.">
        <title>High frequency of phylogenetically diverse reductive dehalogenase-homologous genes in deep subseafloor sedimentary metagenomes.</title>
        <authorList>
            <person name="Kawai M."/>
            <person name="Futagami T."/>
            <person name="Toyoda A."/>
            <person name="Takaki Y."/>
            <person name="Nishi S."/>
            <person name="Hori S."/>
            <person name="Arai W."/>
            <person name="Tsubouchi T."/>
            <person name="Morono Y."/>
            <person name="Uchiyama I."/>
            <person name="Ito T."/>
            <person name="Fujiyama A."/>
            <person name="Inagaki F."/>
            <person name="Takami H."/>
        </authorList>
    </citation>
    <scope>NUCLEOTIDE SEQUENCE</scope>
    <source>
        <strain evidence="7">Expedition CK06-06</strain>
    </source>
</reference>
<feature type="transmembrane region" description="Helical" evidence="6">
    <location>
        <begin position="273"/>
        <end position="296"/>
    </location>
</feature>
<feature type="transmembrane region" description="Helical" evidence="6">
    <location>
        <begin position="228"/>
        <end position="261"/>
    </location>
</feature>
<evidence type="ECO:0000256" key="5">
    <source>
        <dbReference type="ARBA" id="ARBA00023136"/>
    </source>
</evidence>
<sequence>LVILAGVTMAIPLGLGNSYYLNVLVFVGIHSLITIGLSLLMGYAGQISLGQAAFFGLGAYTSGILSTKFGVSPWLALLAAIFVTGGIAFLIGAPALKLKGHYLAMATLAFGYIVYIIFNQASSLTGGPSGFGQIPRFKLGNFLFKTDVHYYYLVWILVIIALLISLNITHSRVGRALRSIHAGELTANVMGVNTAKYKIQIFVLSAVYASVAGSLYAHFITFLNPSPFGFHFSIVLVTMVVVGGVASVWGAMIGAALLTILPEYLRAFQDYDILVYGSILLLIMVFLPKGLFVGIFDLVKKRSSKSIGQKG</sequence>
<protein>
    <recommendedName>
        <fullName evidence="8">Branched-chain amino acid ABC transporter permease</fullName>
    </recommendedName>
</protein>
<dbReference type="AlphaFoldDB" id="X1KD71"/>
<feature type="transmembrane region" description="Helical" evidence="6">
    <location>
        <begin position="150"/>
        <end position="169"/>
    </location>
</feature>
<comment type="subcellular location">
    <subcellularLocation>
        <location evidence="1">Cell membrane</location>
        <topology evidence="1">Multi-pass membrane protein</topology>
    </subcellularLocation>
</comment>
<dbReference type="EMBL" id="BARV01007191">
    <property type="protein sequence ID" value="GAI04613.1"/>
    <property type="molecule type" value="Genomic_DNA"/>
</dbReference>
<gene>
    <name evidence="7" type="ORF">S06H3_14687</name>
</gene>
<dbReference type="GO" id="GO:0005886">
    <property type="term" value="C:plasma membrane"/>
    <property type="evidence" value="ECO:0007669"/>
    <property type="project" value="UniProtKB-SubCell"/>
</dbReference>
<feature type="transmembrane region" description="Helical" evidence="6">
    <location>
        <begin position="19"/>
        <end position="40"/>
    </location>
</feature>
<dbReference type="Pfam" id="PF02653">
    <property type="entry name" value="BPD_transp_2"/>
    <property type="match status" value="1"/>
</dbReference>
<evidence type="ECO:0000256" key="2">
    <source>
        <dbReference type="ARBA" id="ARBA00022475"/>
    </source>
</evidence>
<dbReference type="GO" id="GO:0015658">
    <property type="term" value="F:branched-chain amino acid transmembrane transporter activity"/>
    <property type="evidence" value="ECO:0007669"/>
    <property type="project" value="InterPro"/>
</dbReference>
<organism evidence="7">
    <name type="scientific">marine sediment metagenome</name>
    <dbReference type="NCBI Taxonomy" id="412755"/>
    <lineage>
        <taxon>unclassified sequences</taxon>
        <taxon>metagenomes</taxon>
        <taxon>ecological metagenomes</taxon>
    </lineage>
</organism>
<feature type="transmembrane region" description="Helical" evidence="6">
    <location>
        <begin position="100"/>
        <end position="118"/>
    </location>
</feature>
<accession>X1KD71</accession>
<proteinExistence type="predicted"/>
<feature type="transmembrane region" description="Helical" evidence="6">
    <location>
        <begin position="71"/>
        <end position="93"/>
    </location>
</feature>
<evidence type="ECO:0000256" key="6">
    <source>
        <dbReference type="SAM" id="Phobius"/>
    </source>
</evidence>
<feature type="non-terminal residue" evidence="7">
    <location>
        <position position="1"/>
    </location>
</feature>
<dbReference type="PANTHER" id="PTHR30482:SF18">
    <property type="entry name" value="BRANCHED AMINO ACID TRANSPORT SYSTEM PERMEASE"/>
    <property type="match status" value="1"/>
</dbReference>
<keyword evidence="2" id="KW-1003">Cell membrane</keyword>
<evidence type="ECO:0000256" key="4">
    <source>
        <dbReference type="ARBA" id="ARBA00022989"/>
    </source>
</evidence>
<evidence type="ECO:0000313" key="7">
    <source>
        <dbReference type="EMBL" id="GAI04613.1"/>
    </source>
</evidence>
<name>X1KD71_9ZZZZ</name>
<dbReference type="InterPro" id="IPR001851">
    <property type="entry name" value="ABC_transp_permease"/>
</dbReference>
<dbReference type="InterPro" id="IPR043428">
    <property type="entry name" value="LivM-like"/>
</dbReference>
<keyword evidence="3 6" id="KW-0812">Transmembrane</keyword>
<dbReference type="PANTHER" id="PTHR30482">
    <property type="entry name" value="HIGH-AFFINITY BRANCHED-CHAIN AMINO ACID TRANSPORT SYSTEM PERMEASE"/>
    <property type="match status" value="1"/>
</dbReference>
<feature type="transmembrane region" description="Helical" evidence="6">
    <location>
        <begin position="201"/>
        <end position="222"/>
    </location>
</feature>
<dbReference type="CDD" id="cd06581">
    <property type="entry name" value="TM_PBP1_LivM_like"/>
    <property type="match status" value="1"/>
</dbReference>
<keyword evidence="4 6" id="KW-1133">Transmembrane helix</keyword>
<evidence type="ECO:0000256" key="1">
    <source>
        <dbReference type="ARBA" id="ARBA00004651"/>
    </source>
</evidence>
<evidence type="ECO:0008006" key="8">
    <source>
        <dbReference type="Google" id="ProtNLM"/>
    </source>
</evidence>
<feature type="transmembrane region" description="Helical" evidence="6">
    <location>
        <begin position="47"/>
        <end position="65"/>
    </location>
</feature>